<dbReference type="AlphaFoldDB" id="A0A8T3AFX8"/>
<proteinExistence type="predicted"/>
<evidence type="ECO:0000313" key="2">
    <source>
        <dbReference type="Proteomes" id="UP000829196"/>
    </source>
</evidence>
<accession>A0A8T3AFX8</accession>
<reference evidence="1" key="1">
    <citation type="journal article" date="2022" name="Front. Genet.">
        <title>Chromosome-Scale Assembly of the Dendrobium nobile Genome Provides Insights Into the Molecular Mechanism of the Biosynthesis of the Medicinal Active Ingredient of Dendrobium.</title>
        <authorList>
            <person name="Xu Q."/>
            <person name="Niu S.-C."/>
            <person name="Li K.-L."/>
            <person name="Zheng P.-J."/>
            <person name="Zhang X.-J."/>
            <person name="Jia Y."/>
            <person name="Liu Y."/>
            <person name="Niu Y.-X."/>
            <person name="Yu L.-H."/>
            <person name="Chen D.-F."/>
            <person name="Zhang G.-Q."/>
        </authorList>
    </citation>
    <scope>NUCLEOTIDE SEQUENCE</scope>
    <source>
        <tissue evidence="1">Leaf</tissue>
    </source>
</reference>
<evidence type="ECO:0000313" key="1">
    <source>
        <dbReference type="EMBL" id="KAI0494941.1"/>
    </source>
</evidence>
<comment type="caution">
    <text evidence="1">The sequence shown here is derived from an EMBL/GenBank/DDBJ whole genome shotgun (WGS) entry which is preliminary data.</text>
</comment>
<organism evidence="1 2">
    <name type="scientific">Dendrobium nobile</name>
    <name type="common">Orchid</name>
    <dbReference type="NCBI Taxonomy" id="94219"/>
    <lineage>
        <taxon>Eukaryota</taxon>
        <taxon>Viridiplantae</taxon>
        <taxon>Streptophyta</taxon>
        <taxon>Embryophyta</taxon>
        <taxon>Tracheophyta</taxon>
        <taxon>Spermatophyta</taxon>
        <taxon>Magnoliopsida</taxon>
        <taxon>Liliopsida</taxon>
        <taxon>Asparagales</taxon>
        <taxon>Orchidaceae</taxon>
        <taxon>Epidendroideae</taxon>
        <taxon>Malaxideae</taxon>
        <taxon>Dendrobiinae</taxon>
        <taxon>Dendrobium</taxon>
    </lineage>
</organism>
<dbReference type="EMBL" id="JAGYWB010000017">
    <property type="protein sequence ID" value="KAI0494941.1"/>
    <property type="molecule type" value="Genomic_DNA"/>
</dbReference>
<dbReference type="Proteomes" id="UP000829196">
    <property type="component" value="Unassembled WGS sequence"/>
</dbReference>
<protein>
    <submittedName>
        <fullName evidence="1">Uncharacterized protein</fullName>
    </submittedName>
</protein>
<name>A0A8T3AFX8_DENNO</name>
<sequence>MEEFGLDRDGLGGGKVGTRGWLRRRLQVRVLEASALGWLATERDFGKQRVGSGVTEWSERRSGGGRCRVRLRFIEANGITVRGFSQDFWETTASSAESAGFRGSTVRGAQQDIRDSSRTSTTYEVCGISVIRRATSVAFTAKAHARSWLFGCFVILWQ</sequence>
<gene>
    <name evidence="1" type="ORF">KFK09_025087</name>
</gene>
<keyword evidence="2" id="KW-1185">Reference proteome</keyword>